<evidence type="ECO:0000256" key="1">
    <source>
        <dbReference type="SAM" id="Phobius"/>
    </source>
</evidence>
<dbReference type="Gene3D" id="3.30.565.10">
    <property type="entry name" value="Histidine kinase-like ATPase, C-terminal domain"/>
    <property type="match status" value="1"/>
</dbReference>
<dbReference type="InterPro" id="IPR036890">
    <property type="entry name" value="HATPase_C_sf"/>
</dbReference>
<keyword evidence="1" id="KW-0812">Transmembrane</keyword>
<organism evidence="3 4">
    <name type="scientific">Clostridium innocuum</name>
    <dbReference type="NCBI Taxonomy" id="1522"/>
    <lineage>
        <taxon>Bacteria</taxon>
        <taxon>Bacillati</taxon>
        <taxon>Bacillota</taxon>
        <taxon>Clostridia</taxon>
        <taxon>Eubacteriales</taxon>
        <taxon>Clostridiaceae</taxon>
        <taxon>Clostridium</taxon>
    </lineage>
</organism>
<dbReference type="RefSeq" id="WP_044904081.1">
    <property type="nucleotide sequence ID" value="NZ_JQIF01000016.1"/>
</dbReference>
<feature type="transmembrane region" description="Helical" evidence="1">
    <location>
        <begin position="142"/>
        <end position="160"/>
    </location>
</feature>
<feature type="transmembrane region" description="Helical" evidence="1">
    <location>
        <begin position="43"/>
        <end position="72"/>
    </location>
</feature>
<reference evidence="3 4" key="1">
    <citation type="submission" date="2014-08" db="EMBL/GenBank/DDBJ databases">
        <title>Clostridium innocuum, an unnegligible vancomycin-resistant pathogen causing extra-intestinal infections.</title>
        <authorList>
            <person name="Feng Y."/>
            <person name="Chiu C.-H."/>
        </authorList>
    </citation>
    <scope>NUCLEOTIDE SEQUENCE [LARGE SCALE GENOMIC DNA]</scope>
    <source>
        <strain evidence="3 4">AN88</strain>
    </source>
</reference>
<proteinExistence type="predicted"/>
<dbReference type="Proteomes" id="UP000030008">
    <property type="component" value="Unassembled WGS sequence"/>
</dbReference>
<keyword evidence="1" id="KW-0472">Membrane</keyword>
<feature type="transmembrane region" description="Helical" evidence="1">
    <location>
        <begin position="79"/>
        <end position="98"/>
    </location>
</feature>
<name>A0A099I9U4_CLOIN</name>
<comment type="caution">
    <text evidence="3">The sequence shown here is derived from an EMBL/GenBank/DDBJ whole genome shotgun (WGS) entry which is preliminary data.</text>
</comment>
<protein>
    <submittedName>
        <fullName evidence="3">Membrane protein</fullName>
    </submittedName>
</protein>
<sequence length="409" mass="47731">MSLFLRVFEILMMCTLCYSYHETMRSQYRSSLAKILPYLITGFFLILISPWLSITILRILLAVLLCLSILLYRNDWRSHLFFIGSLIAGAIIVQIISTQNPAFHAEPADWLQGCLYCGVVFLIQLLLFYYRHVQYEQIYVPVYAGAAFLYLIICAYIGSQGIHEDTGIICSLQVLVILVMKLYRICFCLEIRREKELQAMVKTQHMVENRERYERIHKENAYIMKSMHDLKKHVELLEQMKQGSPAVDDYRSDIIVKTEHMLNVQKTGDELIDKILQLYHPRFQAAGIRFQLESDVIDYSFMDPIDRCAVLCNMLDNALESCLAAEEPFILLRMVEQHSTILWKMKNSCIRMEQEKEDAFAHGFGMQNIRDIARRYQGTLSAGWERTHLLFRTTVAFDKPLMSENEPLM</sequence>
<evidence type="ECO:0000313" key="3">
    <source>
        <dbReference type="EMBL" id="KGJ54425.1"/>
    </source>
</evidence>
<feature type="transmembrane region" description="Helical" evidence="1">
    <location>
        <begin position="110"/>
        <end position="130"/>
    </location>
</feature>
<keyword evidence="1" id="KW-1133">Transmembrane helix</keyword>
<dbReference type="Pfam" id="PF14501">
    <property type="entry name" value="HATPase_c_5"/>
    <property type="match status" value="1"/>
</dbReference>
<gene>
    <name evidence="3" type="ORF">CIAN88_03555</name>
</gene>
<evidence type="ECO:0000259" key="2">
    <source>
        <dbReference type="Pfam" id="PF14501"/>
    </source>
</evidence>
<dbReference type="InterPro" id="IPR032834">
    <property type="entry name" value="NatK-like_C"/>
</dbReference>
<accession>A0A099I9U4</accession>
<dbReference type="EMBL" id="JQIF01000016">
    <property type="protein sequence ID" value="KGJ54425.1"/>
    <property type="molecule type" value="Genomic_DNA"/>
</dbReference>
<dbReference type="AlphaFoldDB" id="A0A099I9U4"/>
<dbReference type="SUPFAM" id="SSF55874">
    <property type="entry name" value="ATPase domain of HSP90 chaperone/DNA topoisomerase II/histidine kinase"/>
    <property type="match status" value="1"/>
</dbReference>
<evidence type="ECO:0000313" key="4">
    <source>
        <dbReference type="Proteomes" id="UP000030008"/>
    </source>
</evidence>
<feature type="domain" description="Sensor histidine kinase NatK-like C-terminal" evidence="2">
    <location>
        <begin position="302"/>
        <end position="383"/>
    </location>
</feature>